<evidence type="ECO:0000313" key="2">
    <source>
        <dbReference type="Proteomes" id="UP000789901"/>
    </source>
</evidence>
<dbReference type="EMBL" id="CAJVQB010036176">
    <property type="protein sequence ID" value="CAG8823555.1"/>
    <property type="molecule type" value="Genomic_DNA"/>
</dbReference>
<dbReference type="Proteomes" id="UP000789901">
    <property type="component" value="Unassembled WGS sequence"/>
</dbReference>
<proteinExistence type="predicted"/>
<accession>A0ABN7WBV4</accession>
<feature type="non-terminal residue" evidence="1">
    <location>
        <position position="1"/>
    </location>
</feature>
<organism evidence="1 2">
    <name type="scientific">Gigaspora margarita</name>
    <dbReference type="NCBI Taxonomy" id="4874"/>
    <lineage>
        <taxon>Eukaryota</taxon>
        <taxon>Fungi</taxon>
        <taxon>Fungi incertae sedis</taxon>
        <taxon>Mucoromycota</taxon>
        <taxon>Glomeromycotina</taxon>
        <taxon>Glomeromycetes</taxon>
        <taxon>Diversisporales</taxon>
        <taxon>Gigasporaceae</taxon>
        <taxon>Gigaspora</taxon>
    </lineage>
</organism>
<evidence type="ECO:0000313" key="1">
    <source>
        <dbReference type="EMBL" id="CAG8823555.1"/>
    </source>
</evidence>
<name>A0ABN7WBV4_GIGMA</name>
<keyword evidence="2" id="KW-1185">Reference proteome</keyword>
<protein>
    <submittedName>
        <fullName evidence="1">10409_t:CDS:1</fullName>
    </submittedName>
</protein>
<comment type="caution">
    <text evidence="1">The sequence shown here is derived from an EMBL/GenBank/DDBJ whole genome shotgun (WGS) entry which is preliminary data.</text>
</comment>
<gene>
    <name evidence="1" type="ORF">GMARGA_LOCUS28370</name>
</gene>
<sequence length="62" mass="7599">DKLYKILNEDTDNNFDNNLVNNYNNEYFENIDDDLKERCFDTSMDNISEDDKFLETYFAKRR</sequence>
<reference evidence="1 2" key="1">
    <citation type="submission" date="2021-06" db="EMBL/GenBank/DDBJ databases">
        <authorList>
            <person name="Kallberg Y."/>
            <person name="Tangrot J."/>
            <person name="Rosling A."/>
        </authorList>
    </citation>
    <scope>NUCLEOTIDE SEQUENCE [LARGE SCALE GENOMIC DNA]</scope>
    <source>
        <strain evidence="1 2">120-4 pot B 10/14</strain>
    </source>
</reference>